<dbReference type="RefSeq" id="XP_022481595.1">
    <property type="nucleotide sequence ID" value="XM_022611970.1"/>
</dbReference>
<dbReference type="InterPro" id="IPR024079">
    <property type="entry name" value="MetalloPept_cat_dom_sf"/>
</dbReference>
<comment type="similarity">
    <text evidence="1 7">Belongs to the peptidase M3 family.</text>
</comment>
<evidence type="ECO:0000256" key="4">
    <source>
        <dbReference type="ARBA" id="ARBA00022801"/>
    </source>
</evidence>
<keyword evidence="2 7" id="KW-0645">Protease</keyword>
<dbReference type="InterPro" id="IPR045090">
    <property type="entry name" value="Pept_M3A_M3B"/>
</dbReference>
<dbReference type="AlphaFoldDB" id="A0A1G4BST0"/>
<dbReference type="Pfam" id="PF01432">
    <property type="entry name" value="Peptidase_M3"/>
    <property type="match status" value="1"/>
</dbReference>
<dbReference type="InterPro" id="IPR024080">
    <property type="entry name" value="Neurolysin/TOP_N"/>
</dbReference>
<dbReference type="FunFam" id="3.40.390.10:FF:000074">
    <property type="entry name" value="Metalloprotease"/>
    <property type="match status" value="1"/>
</dbReference>
<protein>
    <submittedName>
        <fullName evidence="10">Peptidase family M3</fullName>
    </submittedName>
</protein>
<comment type="cofactor">
    <cofactor evidence="7">
        <name>Zn(2+)</name>
        <dbReference type="ChEBI" id="CHEBI:29105"/>
    </cofactor>
    <text evidence="7">Binds 1 zinc ion.</text>
</comment>
<reference evidence="10 11" key="1">
    <citation type="submission" date="2016-09" db="EMBL/GenBank/DDBJ databases">
        <authorList>
            <person name="Capua I."/>
            <person name="De Benedictis P."/>
            <person name="Joannis T."/>
            <person name="Lombin L.H."/>
            <person name="Cattoli G."/>
        </authorList>
    </citation>
    <scope>NUCLEOTIDE SEQUENCE [LARGE SCALE GENOMIC DNA]</scope>
    <source>
        <strain evidence="10 11">IMI 309357</strain>
    </source>
</reference>
<comment type="caution">
    <text evidence="10">The sequence shown here is derived from an EMBL/GenBank/DDBJ whole genome shotgun (WGS) entry which is preliminary data.</text>
</comment>
<evidence type="ECO:0000313" key="10">
    <source>
        <dbReference type="EMBL" id="OHF04460.1"/>
    </source>
</evidence>
<dbReference type="Gene3D" id="3.40.390.10">
    <property type="entry name" value="Collagenase (Catalytic Domain)"/>
    <property type="match status" value="1"/>
</dbReference>
<keyword evidence="5 7" id="KW-0862">Zinc</keyword>
<evidence type="ECO:0000256" key="2">
    <source>
        <dbReference type="ARBA" id="ARBA00022670"/>
    </source>
</evidence>
<evidence type="ECO:0000259" key="9">
    <source>
        <dbReference type="Pfam" id="PF01432"/>
    </source>
</evidence>
<dbReference type="GO" id="GO:0046872">
    <property type="term" value="F:metal ion binding"/>
    <property type="evidence" value="ECO:0007669"/>
    <property type="project" value="UniProtKB-UniRule"/>
</dbReference>
<dbReference type="PANTHER" id="PTHR11804">
    <property type="entry name" value="PROTEASE M3 THIMET OLIGOPEPTIDASE-RELATED"/>
    <property type="match status" value="1"/>
</dbReference>
<evidence type="ECO:0000256" key="8">
    <source>
        <dbReference type="SAM" id="MobiDB-lite"/>
    </source>
</evidence>
<evidence type="ECO:0000256" key="5">
    <source>
        <dbReference type="ARBA" id="ARBA00022833"/>
    </source>
</evidence>
<dbReference type="GO" id="GO:0004222">
    <property type="term" value="F:metalloendopeptidase activity"/>
    <property type="evidence" value="ECO:0007669"/>
    <property type="project" value="InterPro"/>
</dbReference>
<keyword evidence="3 7" id="KW-0479">Metal-binding</keyword>
<dbReference type="CDD" id="cd06455">
    <property type="entry name" value="M3A_TOP"/>
    <property type="match status" value="1"/>
</dbReference>
<evidence type="ECO:0000256" key="1">
    <source>
        <dbReference type="ARBA" id="ARBA00006040"/>
    </source>
</evidence>
<dbReference type="EMBL" id="MJBS01000002">
    <property type="protein sequence ID" value="OHF04460.1"/>
    <property type="molecule type" value="Genomic_DNA"/>
</dbReference>
<evidence type="ECO:0000256" key="6">
    <source>
        <dbReference type="ARBA" id="ARBA00023049"/>
    </source>
</evidence>
<name>A0A1G4BST0_9PEZI</name>
<gene>
    <name evidence="10" type="ORF">CORC01_00312</name>
</gene>
<organism evidence="10 11">
    <name type="scientific">Colletotrichum orchidophilum</name>
    <dbReference type="NCBI Taxonomy" id="1209926"/>
    <lineage>
        <taxon>Eukaryota</taxon>
        <taxon>Fungi</taxon>
        <taxon>Dikarya</taxon>
        <taxon>Ascomycota</taxon>
        <taxon>Pezizomycotina</taxon>
        <taxon>Sordariomycetes</taxon>
        <taxon>Hypocreomycetidae</taxon>
        <taxon>Glomerellales</taxon>
        <taxon>Glomerellaceae</taxon>
        <taxon>Colletotrichum</taxon>
    </lineage>
</organism>
<dbReference type="Proteomes" id="UP000176998">
    <property type="component" value="Unassembled WGS sequence"/>
</dbReference>
<dbReference type="GO" id="GO:0006518">
    <property type="term" value="P:peptide metabolic process"/>
    <property type="evidence" value="ECO:0007669"/>
    <property type="project" value="TreeGrafter"/>
</dbReference>
<dbReference type="OrthoDB" id="534666at2759"/>
<proteinExistence type="inferred from homology"/>
<evidence type="ECO:0000313" key="11">
    <source>
        <dbReference type="Proteomes" id="UP000176998"/>
    </source>
</evidence>
<dbReference type="Gene3D" id="1.10.1370.10">
    <property type="entry name" value="Neurolysin, domain 3"/>
    <property type="match status" value="1"/>
</dbReference>
<dbReference type="Gene3D" id="1.20.1050.40">
    <property type="entry name" value="Endopeptidase. Chain P, domain 1"/>
    <property type="match status" value="1"/>
</dbReference>
<dbReference type="GO" id="GO:0005758">
    <property type="term" value="C:mitochondrial intermembrane space"/>
    <property type="evidence" value="ECO:0007669"/>
    <property type="project" value="TreeGrafter"/>
</dbReference>
<dbReference type="InterPro" id="IPR001567">
    <property type="entry name" value="Pept_M3A_M3B_dom"/>
</dbReference>
<keyword evidence="11" id="KW-1185">Reference proteome</keyword>
<dbReference type="GO" id="GO:0006508">
    <property type="term" value="P:proteolysis"/>
    <property type="evidence" value="ECO:0007669"/>
    <property type="project" value="UniProtKB-KW"/>
</dbReference>
<feature type="compositionally biased region" description="Acidic residues" evidence="8">
    <location>
        <begin position="713"/>
        <end position="723"/>
    </location>
</feature>
<feature type="domain" description="Peptidase M3A/M3B catalytic" evidence="9">
    <location>
        <begin position="221"/>
        <end position="710"/>
    </location>
</feature>
<evidence type="ECO:0000256" key="3">
    <source>
        <dbReference type="ARBA" id="ARBA00022723"/>
    </source>
</evidence>
<evidence type="ECO:0000256" key="7">
    <source>
        <dbReference type="RuleBase" id="RU003435"/>
    </source>
</evidence>
<dbReference type="PANTHER" id="PTHR11804:SF84">
    <property type="entry name" value="SACCHAROLYSIN"/>
    <property type="match status" value="1"/>
</dbReference>
<dbReference type="GeneID" id="34553480"/>
<feature type="region of interest" description="Disordered" evidence="8">
    <location>
        <begin position="713"/>
        <end position="734"/>
    </location>
</feature>
<sequence length="734" mass="84067">MPRQPPQSLPRVLAADEIVPMVQRVLATQRSARELAAATITPSEATFANTIALFLRADDETQGETGAFSVLRFSGPDKATREAVEEGQRLWSASTAERLRMKGVYELVNAVKERDEEALGYEEKRIVRDLWLDYRGTGHGVLDEEGIKLYLERREKIEELKRAFRNNLFKGSGGLWLTEEELEGVPKVEMERWKAAGQEDLLEESGKRFVTLERSDYNAVLRHARDPETRRRVYVAFDNRFPENVPLFKEMLILRDENARMLGYGSHADFRIERRVAPSTRWVEVFLGQLSGGLEPRGLEEMARLRDRKKMDLGVVGRYAVHGKNEGEGEGNGILPWDFEYYTRLLEEEADVDHERISEYFPLNHTLSAMLGLFTEFLGLEFEPVPEDDLVGKIWDKEVQVWAIWEGGGERKGQFVGFLYADVLWREGKYRTACNVNLQCGYLKEDGSRVYPATVLMCAFQPPTAASCALLKHHEVVTLFHELGHGLHDLVSRTKHTRFHGTRVTPDFGEAPSTMLEKWCWMPDELIKMGRHYSRIDPAYMEKWKEDHPDGEEPPPEKIPKELVEKLVESRELNRGLWFLRQLVFATFDMMVNNQESTNALRELDEVKLYNDLQDSMTLKPNPDKRGCGLVHSTHLIELYDAGYYAYISAQAFAAAFFESCFVKDPRSPDAWDRYRRGILEYGGSRDEMEMMTEFLGREPGPDAVLRSLGLLEGDERDADEGETATGSMGDFCD</sequence>
<keyword evidence="6 7" id="KW-0482">Metalloprotease</keyword>
<dbReference type="InterPro" id="IPR024077">
    <property type="entry name" value="Neurolysin/TOP_dom2"/>
</dbReference>
<accession>A0A1G4BST0</accession>
<keyword evidence="4 7" id="KW-0378">Hydrolase</keyword>
<dbReference type="SUPFAM" id="SSF55486">
    <property type="entry name" value="Metalloproteases ('zincins'), catalytic domain"/>
    <property type="match status" value="1"/>
</dbReference>